<dbReference type="EMBL" id="JAFIQS010000002">
    <property type="protein sequence ID" value="KAG5172974.1"/>
    <property type="molecule type" value="Genomic_DNA"/>
</dbReference>
<reference evidence="2" key="1">
    <citation type="submission" date="2021-02" db="EMBL/GenBank/DDBJ databases">
        <title>Psilocybe cubensis genome.</title>
        <authorList>
            <person name="Mckernan K.J."/>
            <person name="Crawford S."/>
            <person name="Trippe A."/>
            <person name="Kane L.T."/>
            <person name="Mclaughlin S."/>
        </authorList>
    </citation>
    <scope>NUCLEOTIDE SEQUENCE [LARGE SCALE GENOMIC DNA]</scope>
    <source>
        <strain evidence="2">MGC-MH-2018</strain>
    </source>
</reference>
<keyword evidence="1" id="KW-0812">Transmembrane</keyword>
<feature type="transmembrane region" description="Helical" evidence="1">
    <location>
        <begin position="239"/>
        <end position="266"/>
    </location>
</feature>
<proteinExistence type="predicted"/>
<comment type="caution">
    <text evidence="2">The sequence shown here is derived from an EMBL/GenBank/DDBJ whole genome shotgun (WGS) entry which is preliminary data.</text>
</comment>
<evidence type="ECO:0000313" key="2">
    <source>
        <dbReference type="EMBL" id="KAG5172974.1"/>
    </source>
</evidence>
<keyword evidence="1" id="KW-1133">Transmembrane helix</keyword>
<name>A0A8H7Y802_PSICU</name>
<feature type="transmembrane region" description="Helical" evidence="1">
    <location>
        <begin position="166"/>
        <end position="188"/>
    </location>
</feature>
<dbReference type="AlphaFoldDB" id="A0A8H7Y802"/>
<dbReference type="OrthoDB" id="3268450at2759"/>
<feature type="transmembrane region" description="Helical" evidence="1">
    <location>
        <begin position="200"/>
        <end position="218"/>
    </location>
</feature>
<gene>
    <name evidence="2" type="ORF">JR316_002479</name>
</gene>
<evidence type="ECO:0000256" key="1">
    <source>
        <dbReference type="SAM" id="Phobius"/>
    </source>
</evidence>
<protein>
    <submittedName>
        <fullName evidence="2">Uncharacterized protein</fullName>
    </submittedName>
</protein>
<accession>A0A8H7Y802</accession>
<keyword evidence="1" id="KW-0472">Membrane</keyword>
<sequence length="319" mass="36067">MAWSSLKHCNIKGTNNAAKAPNGNMTLLIDNVGDNTPSESAAYNQDDGRWHPKVSAYRLSVITTTIAFGTAKAISFQTGNTFISTTLEWAAGTVIATIFFSVSSYDSIDRGQSNLPNCLAWFFEVESLNCVWSTFEFLFTFKRPRYSSKECVHDLHAYASHPLFTYYQLLVCTTVSTFGLSKAMLAYFTNQSVVMNWMDWTFAVPTTTIFYILGLYEYNNNARIWPSFYLYDRKRALSLGLMSSIGITISLACILGISVFGFYYVWGSPDILEKPSRHDSKDSKEFVIPHLRRRLNSLKISDVALRTTFKYTVHIVVIS</sequence>
<organism evidence="2">
    <name type="scientific">Psilocybe cubensis</name>
    <name type="common">Psychedelic mushroom</name>
    <name type="synonym">Stropharia cubensis</name>
    <dbReference type="NCBI Taxonomy" id="181762"/>
    <lineage>
        <taxon>Eukaryota</taxon>
        <taxon>Fungi</taxon>
        <taxon>Dikarya</taxon>
        <taxon>Basidiomycota</taxon>
        <taxon>Agaricomycotina</taxon>
        <taxon>Agaricomycetes</taxon>
        <taxon>Agaricomycetidae</taxon>
        <taxon>Agaricales</taxon>
        <taxon>Agaricineae</taxon>
        <taxon>Strophariaceae</taxon>
        <taxon>Psilocybe</taxon>
    </lineage>
</organism>